<proteinExistence type="predicted"/>
<sequence>MYRPREVDQAVIAIWVSLGISVASAIISKWMNYVTEGYFVFYVVLYGLFCLLPYHIGRGSNTARWIYTVLSAFGLVLFLGLGFADMPPPDVIASIIGIPLTLFAIVRLFQERSKDWFEEQGSN</sequence>
<evidence type="ECO:0000313" key="2">
    <source>
        <dbReference type="EMBL" id="RUO46608.1"/>
    </source>
</evidence>
<dbReference type="Proteomes" id="UP000286678">
    <property type="component" value="Unassembled WGS sequence"/>
</dbReference>
<feature type="transmembrane region" description="Helical" evidence="1">
    <location>
        <begin position="91"/>
        <end position="109"/>
    </location>
</feature>
<comment type="caution">
    <text evidence="2">The sequence shown here is derived from an EMBL/GenBank/DDBJ whole genome shotgun (WGS) entry which is preliminary data.</text>
</comment>
<protein>
    <submittedName>
        <fullName evidence="2">Uncharacterized protein</fullName>
    </submittedName>
</protein>
<feature type="transmembrane region" description="Helical" evidence="1">
    <location>
        <begin position="37"/>
        <end position="54"/>
    </location>
</feature>
<evidence type="ECO:0000313" key="3">
    <source>
        <dbReference type="Proteomes" id="UP000286678"/>
    </source>
</evidence>
<evidence type="ECO:0000256" key="1">
    <source>
        <dbReference type="SAM" id="Phobius"/>
    </source>
</evidence>
<name>A0A432XCZ3_9GAMM</name>
<dbReference type="OrthoDB" id="6238863at2"/>
<keyword evidence="3" id="KW-1185">Reference proteome</keyword>
<feature type="transmembrane region" description="Helical" evidence="1">
    <location>
        <begin position="66"/>
        <end position="85"/>
    </location>
</feature>
<keyword evidence="1" id="KW-0812">Transmembrane</keyword>
<accession>A0A432XCZ3</accession>
<dbReference type="AlphaFoldDB" id="A0A432XCZ3"/>
<keyword evidence="1" id="KW-0472">Membrane</keyword>
<keyword evidence="1" id="KW-1133">Transmembrane helix</keyword>
<feature type="transmembrane region" description="Helical" evidence="1">
    <location>
        <begin position="12"/>
        <end position="31"/>
    </location>
</feature>
<dbReference type="RefSeq" id="WP_126834428.1">
    <property type="nucleotide sequence ID" value="NZ_PIPT01000008.1"/>
</dbReference>
<reference evidence="3" key="1">
    <citation type="journal article" date="2018" name="Front. Microbiol.">
        <title>Genome-Based Analysis Reveals the Taxonomy and Diversity of the Family Idiomarinaceae.</title>
        <authorList>
            <person name="Liu Y."/>
            <person name="Lai Q."/>
            <person name="Shao Z."/>
        </authorList>
    </citation>
    <scope>NUCLEOTIDE SEQUENCE [LARGE SCALE GENOMIC DNA]</scope>
    <source>
        <strain evidence="3">SW15</strain>
    </source>
</reference>
<organism evidence="2 3">
    <name type="scientific">Pseudidiomarina aquimaris</name>
    <dbReference type="NCBI Taxonomy" id="641841"/>
    <lineage>
        <taxon>Bacteria</taxon>
        <taxon>Pseudomonadati</taxon>
        <taxon>Pseudomonadota</taxon>
        <taxon>Gammaproteobacteria</taxon>
        <taxon>Alteromonadales</taxon>
        <taxon>Idiomarinaceae</taxon>
        <taxon>Pseudidiomarina</taxon>
    </lineage>
</organism>
<gene>
    <name evidence="2" type="ORF">CWE21_10655</name>
</gene>
<dbReference type="EMBL" id="PIPT01000008">
    <property type="protein sequence ID" value="RUO46608.1"/>
    <property type="molecule type" value="Genomic_DNA"/>
</dbReference>